<dbReference type="EMBL" id="JAWDKA010000006">
    <property type="protein sequence ID" value="MDV0442124.1"/>
    <property type="molecule type" value="Genomic_DNA"/>
</dbReference>
<comment type="cofactor">
    <cofactor evidence="4">
        <name>Zn(2+)</name>
        <dbReference type="ChEBI" id="CHEBI:29105"/>
    </cofactor>
    <text evidence="4">Binds 2 Zn(2+) ions per subunit.</text>
</comment>
<evidence type="ECO:0000256" key="2">
    <source>
        <dbReference type="ARBA" id="ARBA00022801"/>
    </source>
</evidence>
<dbReference type="RefSeq" id="WP_338094528.1">
    <property type="nucleotide sequence ID" value="NZ_JAWDKA010000006.1"/>
</dbReference>
<keyword evidence="3 4" id="KW-0862">Zinc</keyword>
<reference evidence="5" key="1">
    <citation type="submission" date="2023-06" db="EMBL/GenBank/DDBJ databases">
        <title>Genome sequence of Methancorpusculaceae sp. Ag1.</title>
        <authorList>
            <person name="Protasov E."/>
            <person name="Platt K."/>
            <person name="Poehlein A."/>
            <person name="Daniel R."/>
            <person name="Brune A."/>
        </authorList>
    </citation>
    <scope>NUCLEOTIDE SEQUENCE</scope>
    <source>
        <strain evidence="5">Ag1</strain>
    </source>
</reference>
<comment type="catalytic activity">
    <reaction evidence="4">
        <text>glycyl-tRNA(Ala) + H2O = tRNA(Ala) + glycine + H(+)</text>
        <dbReference type="Rhea" id="RHEA:53744"/>
        <dbReference type="Rhea" id="RHEA-COMP:9657"/>
        <dbReference type="Rhea" id="RHEA-COMP:13640"/>
        <dbReference type="ChEBI" id="CHEBI:15377"/>
        <dbReference type="ChEBI" id="CHEBI:15378"/>
        <dbReference type="ChEBI" id="CHEBI:57305"/>
        <dbReference type="ChEBI" id="CHEBI:78442"/>
        <dbReference type="ChEBI" id="CHEBI:78522"/>
        <dbReference type="EC" id="3.1.1.96"/>
    </reaction>
</comment>
<dbReference type="EC" id="3.1.1.96" evidence="4"/>
<comment type="catalytic activity">
    <reaction evidence="4">
        <text>a D-aminoacyl-tRNA + H2O = a tRNA + a D-alpha-amino acid + H(+)</text>
        <dbReference type="Rhea" id="RHEA:13953"/>
        <dbReference type="Rhea" id="RHEA-COMP:10123"/>
        <dbReference type="Rhea" id="RHEA-COMP:10124"/>
        <dbReference type="ChEBI" id="CHEBI:15377"/>
        <dbReference type="ChEBI" id="CHEBI:15378"/>
        <dbReference type="ChEBI" id="CHEBI:59871"/>
        <dbReference type="ChEBI" id="CHEBI:78442"/>
        <dbReference type="ChEBI" id="CHEBI:79333"/>
        <dbReference type="EC" id="3.1.1.96"/>
    </reaction>
</comment>
<dbReference type="GO" id="GO:0051499">
    <property type="term" value="F:D-aminoacyl-tRNA deacylase activity"/>
    <property type="evidence" value="ECO:0007669"/>
    <property type="project" value="UniProtKB-UniRule"/>
</dbReference>
<organism evidence="5 6">
    <name type="scientific">Methanorbis furvi</name>
    <dbReference type="NCBI Taxonomy" id="3028299"/>
    <lineage>
        <taxon>Archaea</taxon>
        <taxon>Methanobacteriati</taxon>
        <taxon>Methanobacteriota</taxon>
        <taxon>Stenosarchaea group</taxon>
        <taxon>Methanomicrobia</taxon>
        <taxon>Methanomicrobiales</taxon>
        <taxon>Methanocorpusculaceae</taxon>
        <taxon>Methanorbis</taxon>
    </lineage>
</organism>
<comment type="similarity">
    <text evidence="4">Belongs to the DtdA deacylase family.</text>
</comment>
<comment type="function">
    <text evidence="4">D-aminoacyl-tRNA deacylase with broad substrate specificity. By recycling D-aminoacyl-tRNA to D-amino acids and free tRNA molecules, this enzyme counteracts the toxicity associated with the formation of D-aminoacyl-tRNA entities in vivo.</text>
</comment>
<dbReference type="Gene3D" id="3.40.50.10700">
    <property type="entry name" value="AF0625-like"/>
    <property type="match status" value="1"/>
</dbReference>
<dbReference type="PANTHER" id="PTHR34667:SF1">
    <property type="entry name" value="D-AMINOACYL-TRNA DEACYLASE"/>
    <property type="match status" value="1"/>
</dbReference>
<accession>A0AAE4MDA8</accession>
<keyword evidence="2 4" id="KW-0378">Hydrolase</keyword>
<evidence type="ECO:0000313" key="6">
    <source>
        <dbReference type="Proteomes" id="UP001273136"/>
    </source>
</evidence>
<dbReference type="HAMAP" id="MF_00562">
    <property type="entry name" value="Deacylase_DtdA"/>
    <property type="match status" value="1"/>
</dbReference>
<dbReference type="Pfam" id="PF04414">
    <property type="entry name" value="tRNA_deacylase"/>
    <property type="match status" value="1"/>
</dbReference>
<evidence type="ECO:0000313" key="5">
    <source>
        <dbReference type="EMBL" id="MDV0442124.1"/>
    </source>
</evidence>
<dbReference type="InterPro" id="IPR018033">
    <property type="entry name" value="Deacylase_DtdA_archaea"/>
</dbReference>
<dbReference type="SUPFAM" id="SSF142535">
    <property type="entry name" value="AF0625-like"/>
    <property type="match status" value="1"/>
</dbReference>
<evidence type="ECO:0000256" key="1">
    <source>
        <dbReference type="ARBA" id="ARBA00022723"/>
    </source>
</evidence>
<sequence>MKINIIHSSTDIAGSNIRAAMDELIRNPPDGGWPLLAKHAVSFHEWNDRIIHADDNIVDPDADLAIFLARHASVNPIPVLTVHPAGNFTTADLGGNPRELGPAAPAWMRAVLRNHQLYAPEGFRVSYEITHHGPTNIHVPYFFVEVGSTESEWRNTSAVRAAAMSVLTADPSSETVIPLIGFGGTHYAVRQTAIALETRGAFGHMMHTRDVGTIGAEMILQMIQKSGAIAAHIDKKAMSKPEADHLEKILAGLGFPEITEGDMHKLGSLSWEMWSAFVAFAKEIDPSAKLFPHGDIPSGTPAVVTFPEDFFSEAFGGCEEELFVELDRIGGMFHATGKSGKVLPLVLTTSERRRVIAGELIALSIQQITRRQGTTVEGDLITITRRQFDAQLARMQGVPSGPLFGKLVAGESVTLPDGRTITPEMVTNTVRSTIHIPGLENYS</sequence>
<proteinExistence type="inferred from homology"/>
<protein>
    <recommendedName>
        <fullName evidence="4">D-aminoacyl-tRNA deacylase</fullName>
        <ecNumber evidence="4">3.1.1.96</ecNumber>
    </recommendedName>
</protein>
<keyword evidence="1 4" id="KW-0479">Metal-binding</keyword>
<dbReference type="Gene3D" id="3.40.630.50">
    <property type="entry name" value="AF0625-like"/>
    <property type="match status" value="1"/>
</dbReference>
<name>A0AAE4MDA8_9EURY</name>
<dbReference type="AlphaFoldDB" id="A0AAE4MDA8"/>
<keyword evidence="6" id="KW-1185">Reference proteome</keyword>
<dbReference type="Proteomes" id="UP001273136">
    <property type="component" value="Unassembled WGS sequence"/>
</dbReference>
<dbReference type="PANTHER" id="PTHR34667">
    <property type="entry name" value="D-AMINOACYL-TRNA DEACYLASE"/>
    <property type="match status" value="1"/>
</dbReference>
<comment type="subunit">
    <text evidence="4">Monomer.</text>
</comment>
<dbReference type="InterPro" id="IPR036866">
    <property type="entry name" value="RibonucZ/Hydroxyglut_hydro"/>
</dbReference>
<comment type="caution">
    <text evidence="5">The sequence shown here is derived from an EMBL/GenBank/DDBJ whole genome shotgun (WGS) entry which is preliminary data.</text>
</comment>
<dbReference type="GO" id="GO:0019478">
    <property type="term" value="P:D-amino acid catabolic process"/>
    <property type="evidence" value="ECO:0007669"/>
    <property type="project" value="UniProtKB-UniRule"/>
</dbReference>
<gene>
    <name evidence="4" type="primary">dtdA</name>
    <name evidence="5" type="ORF">McpAg1_13490</name>
</gene>
<evidence type="ECO:0000256" key="4">
    <source>
        <dbReference type="HAMAP-Rule" id="MF_00562"/>
    </source>
</evidence>
<dbReference type="InterPro" id="IPR007508">
    <property type="entry name" value="DtdA"/>
</dbReference>
<evidence type="ECO:0000256" key="3">
    <source>
        <dbReference type="ARBA" id="ARBA00022833"/>
    </source>
</evidence>
<dbReference type="GO" id="GO:0008270">
    <property type="term" value="F:zinc ion binding"/>
    <property type="evidence" value="ECO:0007669"/>
    <property type="project" value="UniProtKB-UniRule"/>
</dbReference>
<dbReference type="Gene3D" id="3.60.15.10">
    <property type="entry name" value="Ribonuclease Z/Hydroxyacylglutathione hydrolase-like"/>
    <property type="match status" value="1"/>
</dbReference>